<comment type="caution">
    <text evidence="2">The sequence shown here is derived from an EMBL/GenBank/DDBJ whole genome shotgun (WGS) entry which is preliminary data.</text>
</comment>
<proteinExistence type="predicted"/>
<keyword evidence="1" id="KW-0472">Membrane</keyword>
<dbReference type="AlphaFoldDB" id="A0A9P5G5A8"/>
<dbReference type="PANTHER" id="PTHR28038:SF1">
    <property type="entry name" value="ADL329WP"/>
    <property type="match status" value="1"/>
</dbReference>
<organism evidence="2 3">
    <name type="scientific">Geotrichum candidum</name>
    <name type="common">Oospora lactis</name>
    <name type="synonym">Dipodascus geotrichum</name>
    <dbReference type="NCBI Taxonomy" id="1173061"/>
    <lineage>
        <taxon>Eukaryota</taxon>
        <taxon>Fungi</taxon>
        <taxon>Dikarya</taxon>
        <taxon>Ascomycota</taxon>
        <taxon>Saccharomycotina</taxon>
        <taxon>Dipodascomycetes</taxon>
        <taxon>Dipodascales</taxon>
        <taxon>Dipodascaceae</taxon>
        <taxon>Geotrichum</taxon>
    </lineage>
</organism>
<sequence length="92" mass="9839">MQSMMTSSMPLAAMFLRNKVLSWAAFFTTLQAWLNEPSTIKTDAQPAWLSVVLAVVGILSCYVDLVFPQKASLAKAVKETAEAVATATVSAA</sequence>
<reference evidence="2" key="1">
    <citation type="journal article" date="2020" name="Front. Microbiol.">
        <title>Phenotypic and Genetic Characterization of the Cheese Ripening Yeast Geotrichum candidum.</title>
        <authorList>
            <person name="Perkins V."/>
            <person name="Vignola S."/>
            <person name="Lessard M.H."/>
            <person name="Plante P.L."/>
            <person name="Corbeil J."/>
            <person name="Dugat-Bony E."/>
            <person name="Frenette M."/>
            <person name="Labrie S."/>
        </authorList>
    </citation>
    <scope>NUCLEOTIDE SEQUENCE</scope>
    <source>
        <strain evidence="2">LMA-70</strain>
    </source>
</reference>
<evidence type="ECO:0000313" key="2">
    <source>
        <dbReference type="EMBL" id="KAF5100198.1"/>
    </source>
</evidence>
<evidence type="ECO:0000256" key="1">
    <source>
        <dbReference type="SAM" id="Phobius"/>
    </source>
</evidence>
<dbReference type="EMBL" id="QQZK01000050">
    <property type="protein sequence ID" value="KAF5100198.1"/>
    <property type="molecule type" value="Genomic_DNA"/>
</dbReference>
<dbReference type="Proteomes" id="UP000750522">
    <property type="component" value="Unassembled WGS sequence"/>
</dbReference>
<keyword evidence="1" id="KW-1133">Transmembrane helix</keyword>
<reference evidence="2" key="2">
    <citation type="submission" date="2020-01" db="EMBL/GenBank/DDBJ databases">
        <authorList>
            <person name="Perkins V."/>
            <person name="Lessard M.-H."/>
            <person name="Dugat-Bony E."/>
            <person name="Frenette M."/>
            <person name="Labrie S."/>
        </authorList>
    </citation>
    <scope>NUCLEOTIDE SEQUENCE</scope>
    <source>
        <strain evidence="2">LMA-70</strain>
    </source>
</reference>
<accession>A0A9P5G5A8</accession>
<evidence type="ECO:0000313" key="3">
    <source>
        <dbReference type="Proteomes" id="UP000750522"/>
    </source>
</evidence>
<name>A0A9P5G5A8_GEOCN</name>
<protein>
    <submittedName>
        <fullName evidence="2">Uncharacterized protein</fullName>
    </submittedName>
</protein>
<feature type="transmembrane region" description="Helical" evidence="1">
    <location>
        <begin position="48"/>
        <end position="67"/>
    </location>
</feature>
<dbReference type="PANTHER" id="PTHR28038">
    <property type="entry name" value="ADL329WP"/>
    <property type="match status" value="1"/>
</dbReference>
<keyword evidence="1" id="KW-0812">Transmembrane</keyword>
<gene>
    <name evidence="2" type="ORF">DV451_002664</name>
</gene>